<evidence type="ECO:0000313" key="6">
    <source>
        <dbReference type="EMBL" id="PXX44173.1"/>
    </source>
</evidence>
<dbReference type="CDD" id="cd00592">
    <property type="entry name" value="HTH_MerR-like"/>
    <property type="match status" value="1"/>
</dbReference>
<dbReference type="EMBL" id="QJKB01000003">
    <property type="protein sequence ID" value="PXX44173.1"/>
    <property type="molecule type" value="Genomic_DNA"/>
</dbReference>
<evidence type="ECO:0000256" key="4">
    <source>
        <dbReference type="ARBA" id="ARBA00023163"/>
    </source>
</evidence>
<keyword evidence="1" id="KW-0678">Repressor</keyword>
<keyword evidence="3" id="KW-0238">DNA-binding</keyword>
<dbReference type="GO" id="GO:0003700">
    <property type="term" value="F:DNA-binding transcription factor activity"/>
    <property type="evidence" value="ECO:0007669"/>
    <property type="project" value="InterPro"/>
</dbReference>
<dbReference type="InterPro" id="IPR047057">
    <property type="entry name" value="MerR_fam"/>
</dbReference>
<keyword evidence="7" id="KW-1185">Reference proteome</keyword>
<feature type="domain" description="HTH merR-type" evidence="5">
    <location>
        <begin position="41"/>
        <end position="104"/>
    </location>
</feature>
<dbReference type="AlphaFoldDB" id="A0A318JBW3"/>
<evidence type="ECO:0000256" key="1">
    <source>
        <dbReference type="ARBA" id="ARBA00022491"/>
    </source>
</evidence>
<dbReference type="Gene3D" id="1.10.1660.10">
    <property type="match status" value="1"/>
</dbReference>
<dbReference type="PANTHER" id="PTHR30204:SF69">
    <property type="entry name" value="MERR-FAMILY TRANSCRIPTIONAL REGULATOR"/>
    <property type="match status" value="1"/>
</dbReference>
<dbReference type="InterPro" id="IPR009061">
    <property type="entry name" value="DNA-bd_dom_put_sf"/>
</dbReference>
<name>A0A318JBW3_9BURK</name>
<evidence type="ECO:0000313" key="7">
    <source>
        <dbReference type="Proteomes" id="UP000247792"/>
    </source>
</evidence>
<dbReference type="Pfam" id="PF13411">
    <property type="entry name" value="MerR_1"/>
    <property type="match status" value="1"/>
</dbReference>
<reference evidence="6 7" key="1">
    <citation type="submission" date="2018-05" db="EMBL/GenBank/DDBJ databases">
        <title>Genomic Encyclopedia of Type Strains, Phase IV (KMG-IV): sequencing the most valuable type-strain genomes for metagenomic binning, comparative biology and taxonomic classification.</title>
        <authorList>
            <person name="Goeker M."/>
        </authorList>
    </citation>
    <scope>NUCLEOTIDE SEQUENCE [LARGE SCALE GENOMIC DNA]</scope>
    <source>
        <strain evidence="6 7">DSM 19792</strain>
    </source>
</reference>
<sequence>MLISLEAFAKKVNLNNDSLTVIKYCMNTTSDKKDSSYLLPELCLMAEMSVRTVRYYMQIGLVSKPEGGTRAARYGAQHLEQLLLIKKWSSAGVSLERIRELLHGAPAPVEMKQQQIGSISVCTHLTVAQGVELVIDAGKAGWTPKQLREFVRQAIELAERMKTSQDA</sequence>
<dbReference type="PROSITE" id="PS50937">
    <property type="entry name" value="HTH_MERR_2"/>
    <property type="match status" value="1"/>
</dbReference>
<dbReference type="Proteomes" id="UP000247792">
    <property type="component" value="Unassembled WGS sequence"/>
</dbReference>
<gene>
    <name evidence="6" type="ORF">DFR42_103442</name>
</gene>
<dbReference type="SMART" id="SM00422">
    <property type="entry name" value="HTH_MERR"/>
    <property type="match status" value="1"/>
</dbReference>
<dbReference type="GO" id="GO:0003677">
    <property type="term" value="F:DNA binding"/>
    <property type="evidence" value="ECO:0007669"/>
    <property type="project" value="UniProtKB-KW"/>
</dbReference>
<protein>
    <submittedName>
        <fullName evidence="6">MerR-like DNA binding protein</fullName>
    </submittedName>
</protein>
<comment type="caution">
    <text evidence="6">The sequence shown here is derived from an EMBL/GenBank/DDBJ whole genome shotgun (WGS) entry which is preliminary data.</text>
</comment>
<evidence type="ECO:0000256" key="3">
    <source>
        <dbReference type="ARBA" id="ARBA00023125"/>
    </source>
</evidence>
<accession>A0A318JBW3</accession>
<dbReference type="SUPFAM" id="SSF46955">
    <property type="entry name" value="Putative DNA-binding domain"/>
    <property type="match status" value="1"/>
</dbReference>
<evidence type="ECO:0000259" key="5">
    <source>
        <dbReference type="PROSITE" id="PS50937"/>
    </source>
</evidence>
<dbReference type="InterPro" id="IPR000551">
    <property type="entry name" value="MerR-type_HTH_dom"/>
</dbReference>
<evidence type="ECO:0000256" key="2">
    <source>
        <dbReference type="ARBA" id="ARBA00023015"/>
    </source>
</evidence>
<keyword evidence="4" id="KW-0804">Transcription</keyword>
<organism evidence="6 7">
    <name type="scientific">Undibacterium pigrum</name>
    <dbReference type="NCBI Taxonomy" id="401470"/>
    <lineage>
        <taxon>Bacteria</taxon>
        <taxon>Pseudomonadati</taxon>
        <taxon>Pseudomonadota</taxon>
        <taxon>Betaproteobacteria</taxon>
        <taxon>Burkholderiales</taxon>
        <taxon>Oxalobacteraceae</taxon>
        <taxon>Undibacterium</taxon>
    </lineage>
</organism>
<dbReference type="PANTHER" id="PTHR30204">
    <property type="entry name" value="REDOX-CYCLING DRUG-SENSING TRANSCRIPTIONAL ACTIVATOR SOXR"/>
    <property type="match status" value="1"/>
</dbReference>
<proteinExistence type="predicted"/>
<keyword evidence="2" id="KW-0805">Transcription regulation</keyword>